<feature type="transmembrane region" description="Helical" evidence="1">
    <location>
        <begin position="6"/>
        <end position="24"/>
    </location>
</feature>
<feature type="transmembrane region" description="Helical" evidence="1">
    <location>
        <begin position="103"/>
        <end position="121"/>
    </location>
</feature>
<sequence length="140" mass="15643">MISPLVVGVAVVYMFSFFDTYDLIRYLVAGDPKPDEFLLPPDWQNQLGGAKAKMTPKMNKIIGWCLLLTGVYVMYDSVVWPIVSNILQQLGVYWDIIYTLNNAIPSVVVAVLLIVFGGRLLGFGKHAHHNDTDDLPPYQG</sequence>
<evidence type="ECO:0000313" key="2">
    <source>
        <dbReference type="EMBL" id="EKC49352.1"/>
    </source>
</evidence>
<organism evidence="2">
    <name type="scientific">human gut metagenome</name>
    <dbReference type="NCBI Taxonomy" id="408170"/>
    <lineage>
        <taxon>unclassified sequences</taxon>
        <taxon>metagenomes</taxon>
        <taxon>organismal metagenomes</taxon>
    </lineage>
</organism>
<keyword evidence="1" id="KW-0472">Membrane</keyword>
<gene>
    <name evidence="2" type="ORF">LEA_18441</name>
</gene>
<comment type="caution">
    <text evidence="2">The sequence shown here is derived from an EMBL/GenBank/DDBJ whole genome shotgun (WGS) entry which is preliminary data.</text>
</comment>
<dbReference type="EMBL" id="AJWY01012649">
    <property type="protein sequence ID" value="EKC49352.1"/>
    <property type="molecule type" value="Genomic_DNA"/>
</dbReference>
<dbReference type="AlphaFoldDB" id="K1RL39"/>
<keyword evidence="1" id="KW-1133">Transmembrane helix</keyword>
<proteinExistence type="predicted"/>
<keyword evidence="1" id="KW-0812">Transmembrane</keyword>
<evidence type="ECO:0000256" key="1">
    <source>
        <dbReference type="SAM" id="Phobius"/>
    </source>
</evidence>
<feature type="transmembrane region" description="Helical" evidence="1">
    <location>
        <begin position="61"/>
        <end position="83"/>
    </location>
</feature>
<name>K1RL39_9ZZZZ</name>
<protein>
    <submittedName>
        <fullName evidence="2">Uncharacterized protein</fullName>
    </submittedName>
</protein>
<accession>K1RL39</accession>
<reference evidence="2" key="1">
    <citation type="journal article" date="2013" name="Environ. Microbiol.">
        <title>Microbiota from the distal guts of lean and obese adolescents exhibit partial functional redundancy besides clear differences in community structure.</title>
        <authorList>
            <person name="Ferrer M."/>
            <person name="Ruiz A."/>
            <person name="Lanza F."/>
            <person name="Haange S.B."/>
            <person name="Oberbach A."/>
            <person name="Till H."/>
            <person name="Bargiela R."/>
            <person name="Campoy C."/>
            <person name="Segura M.T."/>
            <person name="Richter M."/>
            <person name="von Bergen M."/>
            <person name="Seifert J."/>
            <person name="Suarez A."/>
        </authorList>
    </citation>
    <scope>NUCLEOTIDE SEQUENCE</scope>
</reference>